<dbReference type="OrthoDB" id="1470350at2759"/>
<dbReference type="SUPFAM" id="SSF48264">
    <property type="entry name" value="Cytochrome P450"/>
    <property type="match status" value="1"/>
</dbReference>
<feature type="binding site" description="axial binding residue" evidence="7">
    <location>
        <position position="460"/>
    </location>
    <ligand>
        <name>heme</name>
        <dbReference type="ChEBI" id="CHEBI:30413"/>
    </ligand>
    <ligandPart>
        <name>Fe</name>
        <dbReference type="ChEBI" id="CHEBI:18248"/>
    </ligandPart>
</feature>
<keyword evidence="8" id="KW-0472">Membrane</keyword>
<gene>
    <name evidence="9" type="ORF">BDV38DRAFT_95115</name>
</gene>
<keyword evidence="3 7" id="KW-0349">Heme</keyword>
<evidence type="ECO:0000256" key="7">
    <source>
        <dbReference type="PIRSR" id="PIRSR602401-1"/>
    </source>
</evidence>
<keyword evidence="10" id="KW-1185">Reference proteome</keyword>
<dbReference type="EMBL" id="ML743553">
    <property type="protein sequence ID" value="KAE8142932.1"/>
    <property type="molecule type" value="Genomic_DNA"/>
</dbReference>
<dbReference type="Proteomes" id="UP000325672">
    <property type="component" value="Unassembled WGS sequence"/>
</dbReference>
<proteinExistence type="inferred from homology"/>
<dbReference type="GO" id="GO:0020037">
    <property type="term" value="F:heme binding"/>
    <property type="evidence" value="ECO:0007669"/>
    <property type="project" value="InterPro"/>
</dbReference>
<dbReference type="GO" id="GO:0008395">
    <property type="term" value="F:steroid hydroxylase activity"/>
    <property type="evidence" value="ECO:0007669"/>
    <property type="project" value="TreeGrafter"/>
</dbReference>
<name>A0A5N6T9F5_ASPPS</name>
<dbReference type="PANTHER" id="PTHR24304">
    <property type="entry name" value="CYTOCHROME P450 FAMILY 7"/>
    <property type="match status" value="1"/>
</dbReference>
<accession>A0A5N6T9F5</accession>
<dbReference type="InterPro" id="IPR001128">
    <property type="entry name" value="Cyt_P450"/>
</dbReference>
<keyword evidence="6" id="KW-0503">Monooxygenase</keyword>
<evidence type="ECO:0000256" key="1">
    <source>
        <dbReference type="ARBA" id="ARBA00001971"/>
    </source>
</evidence>
<dbReference type="Pfam" id="PF00067">
    <property type="entry name" value="p450"/>
    <property type="match status" value="1"/>
</dbReference>
<dbReference type="GO" id="GO:0016705">
    <property type="term" value="F:oxidoreductase activity, acting on paired donors, with incorporation or reduction of molecular oxygen"/>
    <property type="evidence" value="ECO:0007669"/>
    <property type="project" value="InterPro"/>
</dbReference>
<evidence type="ECO:0000256" key="2">
    <source>
        <dbReference type="ARBA" id="ARBA00010617"/>
    </source>
</evidence>
<dbReference type="AlphaFoldDB" id="A0A5N6T9F5"/>
<comment type="similarity">
    <text evidence="2">Belongs to the cytochrome P450 family.</text>
</comment>
<keyword evidence="4 7" id="KW-0479">Metal-binding</keyword>
<evidence type="ECO:0000256" key="5">
    <source>
        <dbReference type="ARBA" id="ARBA00023004"/>
    </source>
</evidence>
<dbReference type="GO" id="GO:0005506">
    <property type="term" value="F:iron ion binding"/>
    <property type="evidence" value="ECO:0007669"/>
    <property type="project" value="InterPro"/>
</dbReference>
<evidence type="ECO:0000256" key="6">
    <source>
        <dbReference type="ARBA" id="ARBA00023033"/>
    </source>
</evidence>
<dbReference type="Gene3D" id="1.10.630.10">
    <property type="entry name" value="Cytochrome P450"/>
    <property type="match status" value="1"/>
</dbReference>
<dbReference type="InterPro" id="IPR050529">
    <property type="entry name" value="CYP450_sterol_14alpha_dmase"/>
</dbReference>
<organism evidence="9 10">
    <name type="scientific">Aspergillus pseudotamarii</name>
    <dbReference type="NCBI Taxonomy" id="132259"/>
    <lineage>
        <taxon>Eukaryota</taxon>
        <taxon>Fungi</taxon>
        <taxon>Dikarya</taxon>
        <taxon>Ascomycota</taxon>
        <taxon>Pezizomycotina</taxon>
        <taxon>Eurotiomycetes</taxon>
        <taxon>Eurotiomycetidae</taxon>
        <taxon>Eurotiales</taxon>
        <taxon>Aspergillaceae</taxon>
        <taxon>Aspergillus</taxon>
        <taxon>Aspergillus subgen. Circumdati</taxon>
    </lineage>
</organism>
<dbReference type="PANTHER" id="PTHR24304:SF2">
    <property type="entry name" value="24-HYDROXYCHOLESTEROL 7-ALPHA-HYDROXYLASE"/>
    <property type="match status" value="1"/>
</dbReference>
<evidence type="ECO:0000256" key="4">
    <source>
        <dbReference type="ARBA" id="ARBA00022723"/>
    </source>
</evidence>
<keyword evidence="5 7" id="KW-0408">Iron</keyword>
<dbReference type="CDD" id="cd11040">
    <property type="entry name" value="CYP7_CYP8-like"/>
    <property type="match status" value="1"/>
</dbReference>
<dbReference type="GeneID" id="43648385"/>
<keyword evidence="8" id="KW-1133">Transmembrane helix</keyword>
<sequence length="537" mass="60900">MMSSVNPLGLVLNHIFSNMFLTVLFATSALYLGWRIWRFYVVPKIYPNDPKEAPYLIPYLGHTIPMALDFNRTLASMIERFGKSRRPFAITVAGDTFYVITDPKHVAEIYRNEKTLSSERITRIIHTQSGMSIEAVDKLFKVNPSASHNKLHPRPLPPVGLMLESLRQHLAPSDSLDQLLDNSTIPLVRQAIDLKWQDFAAPQELEDGTRVLSLKLLCIEAMVRGIVESFYGPTLWELQPDFVHWYMLWERVNWKYLFGMPGFLSKDMTQAKEVMIGLFVKYFSLPRTKRPGANAWILETEDILIEGGLSTEELGRAMMLQTWAVLGNLYKTAFWMVSYIVYDRQLLEAIREEITPAISGDRVHHHYLNKECPRLDSLFAEVLRISVSMPLVRHITDDTVIGGSTFRKGNNVMISYHQLHLNKDAWGANADGFQADRFLNKTSLKSSLSYRPFGGGSGLCPGRQYARETTFSFIAMLLSRYDLTLVTEEAGSSGGDKAHEVKKSRFPQPDYSKPVVGVTAPGEQEDITICLTPRVVV</sequence>
<feature type="transmembrane region" description="Helical" evidence="8">
    <location>
        <begin position="15"/>
        <end position="34"/>
    </location>
</feature>
<evidence type="ECO:0000313" key="10">
    <source>
        <dbReference type="Proteomes" id="UP000325672"/>
    </source>
</evidence>
<dbReference type="RefSeq" id="XP_031918995.1">
    <property type="nucleotide sequence ID" value="XM_032064175.1"/>
</dbReference>
<keyword evidence="6" id="KW-0560">Oxidoreductase</keyword>
<evidence type="ECO:0000256" key="3">
    <source>
        <dbReference type="ARBA" id="ARBA00022617"/>
    </source>
</evidence>
<comment type="cofactor">
    <cofactor evidence="1 7">
        <name>heme</name>
        <dbReference type="ChEBI" id="CHEBI:30413"/>
    </cofactor>
</comment>
<dbReference type="InterPro" id="IPR036396">
    <property type="entry name" value="Cyt_P450_sf"/>
</dbReference>
<protein>
    <submittedName>
        <fullName evidence="9">Cytochrome P450</fullName>
    </submittedName>
</protein>
<evidence type="ECO:0000313" key="9">
    <source>
        <dbReference type="EMBL" id="KAE8142932.1"/>
    </source>
</evidence>
<evidence type="ECO:0000256" key="8">
    <source>
        <dbReference type="SAM" id="Phobius"/>
    </source>
</evidence>
<dbReference type="InterPro" id="IPR002401">
    <property type="entry name" value="Cyt_P450_E_grp-I"/>
</dbReference>
<reference evidence="9 10" key="1">
    <citation type="submission" date="2019-04" db="EMBL/GenBank/DDBJ databases">
        <title>Friends and foes A comparative genomics study of 23 Aspergillus species from section Flavi.</title>
        <authorList>
            <consortium name="DOE Joint Genome Institute"/>
            <person name="Kjaerbolling I."/>
            <person name="Vesth T."/>
            <person name="Frisvad J.C."/>
            <person name="Nybo J.L."/>
            <person name="Theobald S."/>
            <person name="Kildgaard S."/>
            <person name="Isbrandt T."/>
            <person name="Kuo A."/>
            <person name="Sato A."/>
            <person name="Lyhne E.K."/>
            <person name="Kogle M.E."/>
            <person name="Wiebenga A."/>
            <person name="Kun R.S."/>
            <person name="Lubbers R.J."/>
            <person name="Makela M.R."/>
            <person name="Barry K."/>
            <person name="Chovatia M."/>
            <person name="Clum A."/>
            <person name="Daum C."/>
            <person name="Haridas S."/>
            <person name="He G."/>
            <person name="LaButti K."/>
            <person name="Lipzen A."/>
            <person name="Mondo S."/>
            <person name="Riley R."/>
            <person name="Salamov A."/>
            <person name="Simmons B.A."/>
            <person name="Magnuson J.K."/>
            <person name="Henrissat B."/>
            <person name="Mortensen U.H."/>
            <person name="Larsen T.O."/>
            <person name="Devries R.P."/>
            <person name="Grigoriev I.V."/>
            <person name="Machida M."/>
            <person name="Baker S.E."/>
            <person name="Andersen M.R."/>
        </authorList>
    </citation>
    <scope>NUCLEOTIDE SEQUENCE [LARGE SCALE GENOMIC DNA]</scope>
    <source>
        <strain evidence="9 10">CBS 117625</strain>
    </source>
</reference>
<dbReference type="PRINTS" id="PR00463">
    <property type="entry name" value="EP450I"/>
</dbReference>
<keyword evidence="8" id="KW-0812">Transmembrane</keyword>